<dbReference type="InterPro" id="IPR011010">
    <property type="entry name" value="DNA_brk_join_enz"/>
</dbReference>
<evidence type="ECO:0000313" key="8">
    <source>
        <dbReference type="EMBL" id="GII41920.1"/>
    </source>
</evidence>
<proteinExistence type="predicted"/>
<evidence type="ECO:0000256" key="3">
    <source>
        <dbReference type="ARBA" id="ARBA00023172"/>
    </source>
</evidence>
<dbReference type="GO" id="GO:0015074">
    <property type="term" value="P:DNA integration"/>
    <property type="evidence" value="ECO:0007669"/>
    <property type="project" value="UniProtKB-KW"/>
</dbReference>
<keyword evidence="9" id="KW-1185">Reference proteome</keyword>
<keyword evidence="3" id="KW-0233">DNA recombination</keyword>
<dbReference type="PANTHER" id="PTHR30349:SF81">
    <property type="entry name" value="TYROSINE RECOMBINASE XERC"/>
    <property type="match status" value="1"/>
</dbReference>
<name>A0A8J3UBS6_9ACTN</name>
<feature type="compositionally biased region" description="Basic and acidic residues" evidence="5">
    <location>
        <begin position="1"/>
        <end position="19"/>
    </location>
</feature>
<reference evidence="8 9" key="1">
    <citation type="submission" date="2021-01" db="EMBL/GenBank/DDBJ databases">
        <title>Whole genome shotgun sequence of Planotetraspora phitsanulokensis NBRC 104273.</title>
        <authorList>
            <person name="Komaki H."/>
            <person name="Tamura T."/>
        </authorList>
    </citation>
    <scope>NUCLEOTIDE SEQUENCE [LARGE SCALE GENOMIC DNA]</scope>
    <source>
        <strain evidence="8 9">NBRC 104273</strain>
    </source>
</reference>
<dbReference type="InterPro" id="IPR002104">
    <property type="entry name" value="Integrase_catalytic"/>
</dbReference>
<organism evidence="8 9">
    <name type="scientific">Planotetraspora phitsanulokensis</name>
    <dbReference type="NCBI Taxonomy" id="575192"/>
    <lineage>
        <taxon>Bacteria</taxon>
        <taxon>Bacillati</taxon>
        <taxon>Actinomycetota</taxon>
        <taxon>Actinomycetes</taxon>
        <taxon>Streptosporangiales</taxon>
        <taxon>Streptosporangiaceae</taxon>
        <taxon>Planotetraspora</taxon>
    </lineage>
</organism>
<dbReference type="InterPro" id="IPR010998">
    <property type="entry name" value="Integrase_recombinase_N"/>
</dbReference>
<evidence type="ECO:0000313" key="9">
    <source>
        <dbReference type="Proteomes" id="UP000622547"/>
    </source>
</evidence>
<keyword evidence="2 4" id="KW-0238">DNA-binding</keyword>
<evidence type="ECO:0000256" key="1">
    <source>
        <dbReference type="ARBA" id="ARBA00022908"/>
    </source>
</evidence>
<dbReference type="InterPro" id="IPR050090">
    <property type="entry name" value="Tyrosine_recombinase_XerCD"/>
</dbReference>
<evidence type="ECO:0000256" key="5">
    <source>
        <dbReference type="SAM" id="MobiDB-lite"/>
    </source>
</evidence>
<dbReference type="Pfam" id="PF02899">
    <property type="entry name" value="Phage_int_SAM_1"/>
    <property type="match status" value="1"/>
</dbReference>
<evidence type="ECO:0008006" key="10">
    <source>
        <dbReference type="Google" id="ProtNLM"/>
    </source>
</evidence>
<dbReference type="InterPro" id="IPR044068">
    <property type="entry name" value="CB"/>
</dbReference>
<dbReference type="InterPro" id="IPR013762">
    <property type="entry name" value="Integrase-like_cat_sf"/>
</dbReference>
<dbReference type="Gene3D" id="1.10.150.130">
    <property type="match status" value="1"/>
</dbReference>
<dbReference type="Proteomes" id="UP000622547">
    <property type="component" value="Unassembled WGS sequence"/>
</dbReference>
<feature type="domain" description="Core-binding (CB)" evidence="7">
    <location>
        <begin position="70"/>
        <end position="149"/>
    </location>
</feature>
<evidence type="ECO:0000256" key="4">
    <source>
        <dbReference type="PROSITE-ProRule" id="PRU01248"/>
    </source>
</evidence>
<dbReference type="Pfam" id="PF00589">
    <property type="entry name" value="Phage_integrase"/>
    <property type="match status" value="1"/>
</dbReference>
<accession>A0A8J3UBS6</accession>
<dbReference type="GO" id="GO:0003677">
    <property type="term" value="F:DNA binding"/>
    <property type="evidence" value="ECO:0007669"/>
    <property type="project" value="UniProtKB-UniRule"/>
</dbReference>
<gene>
    <name evidence="8" type="ORF">Pph01_69230</name>
</gene>
<dbReference type="SUPFAM" id="SSF56349">
    <property type="entry name" value="DNA breaking-rejoining enzymes"/>
    <property type="match status" value="1"/>
</dbReference>
<evidence type="ECO:0000259" key="6">
    <source>
        <dbReference type="PROSITE" id="PS51898"/>
    </source>
</evidence>
<dbReference type="AlphaFoldDB" id="A0A8J3UBS6"/>
<feature type="domain" description="Tyr recombinase" evidence="6">
    <location>
        <begin position="172"/>
        <end position="368"/>
    </location>
</feature>
<keyword evidence="1" id="KW-0229">DNA integration</keyword>
<dbReference type="PROSITE" id="PS51898">
    <property type="entry name" value="TYR_RECOMBINASE"/>
    <property type="match status" value="1"/>
</dbReference>
<dbReference type="InterPro" id="IPR004107">
    <property type="entry name" value="Integrase_SAM-like_N"/>
</dbReference>
<dbReference type="Gene3D" id="1.10.443.10">
    <property type="entry name" value="Intergrase catalytic core"/>
    <property type="match status" value="1"/>
</dbReference>
<dbReference type="EMBL" id="BOOP01000037">
    <property type="protein sequence ID" value="GII41920.1"/>
    <property type="molecule type" value="Genomic_DNA"/>
</dbReference>
<comment type="caution">
    <text evidence="8">The sequence shown here is derived from an EMBL/GenBank/DDBJ whole genome shotgun (WGS) entry which is preliminary data.</text>
</comment>
<protein>
    <recommendedName>
        <fullName evidence="10">Site-specific recombinase XerD</fullName>
    </recommendedName>
</protein>
<feature type="region of interest" description="Disordered" evidence="5">
    <location>
        <begin position="1"/>
        <end position="24"/>
    </location>
</feature>
<evidence type="ECO:0000259" key="7">
    <source>
        <dbReference type="PROSITE" id="PS51900"/>
    </source>
</evidence>
<dbReference type="PANTHER" id="PTHR30349">
    <property type="entry name" value="PHAGE INTEGRASE-RELATED"/>
    <property type="match status" value="1"/>
</dbReference>
<dbReference type="PROSITE" id="PS51900">
    <property type="entry name" value="CB"/>
    <property type="match status" value="1"/>
</dbReference>
<sequence length="383" mass="41649">MEARISSDRLEFGGDRHPGPAEAVSRSLMRTTTEIDARSPAVPPNQRRAALARAVAALPALGAVDLASPYGVHRLTAIWLESRSSSATSAAYHTDLNGWLTWCAVRRLDPLAVRRADVDLYKVDMSTQFATSTVARKLSAVSSWYQYLISNDACDRNPVAAVDRPKVDRDVSRTVSLSRDEAGRFLAAAAGDDQPVRLRTAALLGIMLTEGVRVSEICNADIADLGYNRGWRTLTVTRKGGKRQALPLAPPIADALDRYLSDRATNSGIAPGQLAGPLFVTGPTGPHHGGRRLDRWAITKLIRRIARQADIPSWSQLTPHSLRHSFATLSLDAGAALRDVQDAMGHADPRTTRAYDRARYSLDRHPATRLVSFVAVRDADPAP</sequence>
<dbReference type="GO" id="GO:0006310">
    <property type="term" value="P:DNA recombination"/>
    <property type="evidence" value="ECO:0007669"/>
    <property type="project" value="UniProtKB-KW"/>
</dbReference>
<evidence type="ECO:0000256" key="2">
    <source>
        <dbReference type="ARBA" id="ARBA00023125"/>
    </source>
</evidence>